<keyword evidence="25" id="KW-1185">Reference proteome</keyword>
<keyword evidence="3" id="KW-0488">Methylation</keyword>
<dbReference type="GO" id="GO:0005524">
    <property type="term" value="F:ATP binding"/>
    <property type="evidence" value="ECO:0007669"/>
    <property type="project" value="UniProtKB-UniRule"/>
</dbReference>
<evidence type="ECO:0000256" key="8">
    <source>
        <dbReference type="ARBA" id="ARBA00022741"/>
    </source>
</evidence>
<evidence type="ECO:0000259" key="22">
    <source>
        <dbReference type="PROSITE" id="PS50132"/>
    </source>
</evidence>
<comment type="function">
    <text evidence="15">Retina-specific kinase involved in the shutoff of the photoresponse and adaptation to changing light conditions via cone opsin phosphorylation, including rhodopsin (RHO).</text>
</comment>
<organism evidence="24 25">
    <name type="scientific">Pyxicephalus adspersus</name>
    <name type="common">African bullfrog</name>
    <dbReference type="NCBI Taxonomy" id="30357"/>
    <lineage>
        <taxon>Eukaryota</taxon>
        <taxon>Metazoa</taxon>
        <taxon>Chordata</taxon>
        <taxon>Craniata</taxon>
        <taxon>Vertebrata</taxon>
        <taxon>Euteleostomi</taxon>
        <taxon>Amphibia</taxon>
        <taxon>Batrachia</taxon>
        <taxon>Anura</taxon>
        <taxon>Neobatrachia</taxon>
        <taxon>Ranoidea</taxon>
        <taxon>Pyxicephalidae</taxon>
        <taxon>Pyxicephalinae</taxon>
        <taxon>Pyxicephalus</taxon>
    </lineage>
</organism>
<keyword evidence="14" id="KW-0844">Vision</keyword>
<protein>
    <recommendedName>
        <fullName evidence="20">G protein-coupled receptor kinase</fullName>
        <ecNumber evidence="20">2.7.11.-</ecNumber>
    </recommendedName>
</protein>
<evidence type="ECO:0000256" key="13">
    <source>
        <dbReference type="ARBA" id="ARBA00023289"/>
    </source>
</evidence>
<evidence type="ECO:0000256" key="9">
    <source>
        <dbReference type="ARBA" id="ARBA00022777"/>
    </source>
</evidence>
<dbReference type="InterPro" id="IPR044926">
    <property type="entry name" value="RGS_subdomain_2"/>
</dbReference>
<dbReference type="GO" id="GO:0007601">
    <property type="term" value="P:visual perception"/>
    <property type="evidence" value="ECO:0007669"/>
    <property type="project" value="UniProtKB-KW"/>
</dbReference>
<dbReference type="Gene3D" id="3.30.200.20">
    <property type="entry name" value="Phosphorylase Kinase, domain 1"/>
    <property type="match status" value="1"/>
</dbReference>
<reference evidence="24" key="1">
    <citation type="thesis" date="2020" institute="ProQuest LLC" country="789 East Eisenhower Parkway, Ann Arbor, MI, USA">
        <title>Comparative Genomics and Chromosome Evolution.</title>
        <authorList>
            <person name="Mudd A.B."/>
        </authorList>
    </citation>
    <scope>NUCLEOTIDE SEQUENCE</scope>
    <source>
        <strain evidence="24">1538</strain>
        <tissue evidence="24">Blood</tissue>
    </source>
</reference>
<evidence type="ECO:0000256" key="10">
    <source>
        <dbReference type="ARBA" id="ARBA00022840"/>
    </source>
</evidence>
<keyword evidence="5" id="KW-0597">Phosphoprotein</keyword>
<name>A0AAV3A4C6_PYXAD</name>
<feature type="domain" description="RGS" evidence="22">
    <location>
        <begin position="62"/>
        <end position="174"/>
    </location>
</feature>
<dbReference type="InterPro" id="IPR008271">
    <property type="entry name" value="Ser/Thr_kinase_AS"/>
</dbReference>
<dbReference type="PROSITE" id="PS00107">
    <property type="entry name" value="PROTEIN_KINASE_ATP"/>
    <property type="match status" value="1"/>
</dbReference>
<evidence type="ECO:0000256" key="15">
    <source>
        <dbReference type="ARBA" id="ARBA00037736"/>
    </source>
</evidence>
<evidence type="ECO:0000256" key="16">
    <source>
        <dbReference type="ARBA" id="ARBA00048717"/>
    </source>
</evidence>
<evidence type="ECO:0000256" key="4">
    <source>
        <dbReference type="ARBA" id="ARBA00022527"/>
    </source>
</evidence>
<evidence type="ECO:0000256" key="14">
    <source>
        <dbReference type="ARBA" id="ARBA00023305"/>
    </source>
</evidence>
<dbReference type="InterPro" id="IPR000719">
    <property type="entry name" value="Prot_kinase_dom"/>
</dbReference>
<evidence type="ECO:0000256" key="17">
    <source>
        <dbReference type="ARBA" id="ARBA00049249"/>
    </source>
</evidence>
<evidence type="ECO:0000256" key="20">
    <source>
        <dbReference type="RuleBase" id="RU000308"/>
    </source>
</evidence>
<dbReference type="PANTHER" id="PTHR24355:SF12">
    <property type="entry name" value="RHODOPSIN KINASE GRK7"/>
    <property type="match status" value="1"/>
</dbReference>
<comment type="subcellular location">
    <subcellularLocation>
        <location evidence="1">Membrane</location>
        <topology evidence="1">Lipid-anchor</topology>
    </subcellularLocation>
</comment>
<dbReference type="InterPro" id="IPR016137">
    <property type="entry name" value="RGS"/>
</dbReference>
<keyword evidence="9 20" id="KW-0418">Kinase</keyword>
<evidence type="ECO:0000313" key="25">
    <source>
        <dbReference type="Proteomes" id="UP001181693"/>
    </source>
</evidence>
<evidence type="ECO:0000259" key="21">
    <source>
        <dbReference type="PROSITE" id="PS50011"/>
    </source>
</evidence>
<comment type="caution">
    <text evidence="24">The sequence shown here is derived from an EMBL/GenBank/DDBJ whole genome shotgun (WGS) entry which is preliminary data.</text>
</comment>
<dbReference type="InterPro" id="IPR000961">
    <property type="entry name" value="AGC-kinase_C"/>
</dbReference>
<keyword evidence="13" id="KW-0636">Prenylation</keyword>
<dbReference type="GO" id="GO:0016020">
    <property type="term" value="C:membrane"/>
    <property type="evidence" value="ECO:0007669"/>
    <property type="project" value="UniProtKB-SubCell"/>
</dbReference>
<dbReference type="PROSITE" id="PS51285">
    <property type="entry name" value="AGC_KINASE_CTER"/>
    <property type="match status" value="1"/>
</dbReference>
<dbReference type="InterPro" id="IPR017441">
    <property type="entry name" value="Protein_kinase_ATP_BS"/>
</dbReference>
<dbReference type="PROSITE" id="PS50132">
    <property type="entry name" value="RGS"/>
    <property type="match status" value="1"/>
</dbReference>
<keyword evidence="10 19" id="KW-0067">ATP-binding</keyword>
<evidence type="ECO:0000256" key="2">
    <source>
        <dbReference type="ARBA" id="ARBA00009793"/>
    </source>
</evidence>
<proteinExistence type="inferred from homology"/>
<dbReference type="PROSITE" id="PS00108">
    <property type="entry name" value="PROTEIN_KINASE_ST"/>
    <property type="match status" value="1"/>
</dbReference>
<accession>A0AAV3A4C6</accession>
<dbReference type="EMBL" id="DYDO01000004">
    <property type="protein sequence ID" value="DBA25876.1"/>
    <property type="molecule type" value="Genomic_DNA"/>
</dbReference>
<keyword evidence="8 19" id="KW-0547">Nucleotide-binding</keyword>
<sequence>MCDMGGLDNLIANTAYLQARKSSEGDLRELQKRRKSLSLPPTDVCRKEIKDTIPLDYQSICVEQPIGRRLFRDFLISVPEYLVIQNFLDEVNDWELEEGSAKEQLLQTLMSRRFKQDSPECLALLSEDLSKRLQNAQGAEIPPLVQLAREETNAYLQKEPFEAYQNSMYYDRFLQWKAFERQPITHKYFYEFRVLGKGGFGEVCAIQVKNTGQMYACKKLDKKRLKKKNGEKMALLEKEILEKVHSPFIVSLAYAYESKTHLCLVMTLMNGGDLKFHIYNVGEKGLEVKRVIFYSAQICCGILHLHSLNILYRDMKPENVLLDDNGNCRLSDLGLAVKVKEGKPITNRAGTNGYMAPEILKDENYSYPVDWFAMGCSVYEMIAARTPFKDPKEKTDKDEVKRRTLEEEVTFQHPNFTAEAKDICKLFLAKKPGERLGSRSNDDDPRKHSFFSTINFNRLEAGMVDPPFVPDPSVVYAKDIADIADFSEVRGIDFDEKDAKFFRRFATGAVPISWQQEIIETGLFEELNDPNRTSSGKYMYGDGERKSGVCSII</sequence>
<dbReference type="Gene3D" id="1.10.510.10">
    <property type="entry name" value="Transferase(Phosphotransferase) domain 1"/>
    <property type="match status" value="1"/>
</dbReference>
<dbReference type="Pfam" id="PF00069">
    <property type="entry name" value="Pkinase"/>
    <property type="match status" value="1"/>
</dbReference>
<dbReference type="Gene3D" id="1.10.167.10">
    <property type="entry name" value="Regulator of G-protein Signalling 4, domain 2"/>
    <property type="match status" value="1"/>
</dbReference>
<dbReference type="SUPFAM" id="SSF48097">
    <property type="entry name" value="Regulator of G-protein signaling, RGS"/>
    <property type="match status" value="1"/>
</dbReference>
<dbReference type="GO" id="GO:0007165">
    <property type="term" value="P:signal transduction"/>
    <property type="evidence" value="ECO:0007669"/>
    <property type="project" value="InterPro"/>
</dbReference>
<keyword evidence="4 20" id="KW-0723">Serine/threonine-protein kinase</keyword>
<comment type="catalytic activity">
    <reaction evidence="16">
        <text>L-threonyl-[rhodopsin] + ATP = O-phospho-L-threonyl-[rhodopsin] + ADP + H(+)</text>
        <dbReference type="Rhea" id="RHEA:56552"/>
        <dbReference type="Rhea" id="RHEA-COMP:14596"/>
        <dbReference type="Rhea" id="RHEA-COMP:14597"/>
        <dbReference type="ChEBI" id="CHEBI:15378"/>
        <dbReference type="ChEBI" id="CHEBI:30013"/>
        <dbReference type="ChEBI" id="CHEBI:30616"/>
        <dbReference type="ChEBI" id="CHEBI:61977"/>
        <dbReference type="ChEBI" id="CHEBI:456216"/>
        <dbReference type="EC" id="2.7.11.14"/>
    </reaction>
</comment>
<feature type="active site" description="Proton acceptor" evidence="18">
    <location>
        <position position="314"/>
    </location>
</feature>
<dbReference type="SMART" id="SM00220">
    <property type="entry name" value="S_TKc"/>
    <property type="match status" value="1"/>
</dbReference>
<keyword evidence="12" id="KW-0449">Lipoprotein</keyword>
<dbReference type="PROSITE" id="PS50011">
    <property type="entry name" value="PROTEIN_KINASE_DOM"/>
    <property type="match status" value="1"/>
</dbReference>
<comment type="catalytic activity">
    <reaction evidence="17">
        <text>L-seryl-[rhodopsin] + ATP = O-phospho-L-seryl-[rhodopsin] + ADP + H(+)</text>
        <dbReference type="Rhea" id="RHEA:23356"/>
        <dbReference type="Rhea" id="RHEA-COMP:14594"/>
        <dbReference type="Rhea" id="RHEA-COMP:14595"/>
        <dbReference type="ChEBI" id="CHEBI:15378"/>
        <dbReference type="ChEBI" id="CHEBI:29999"/>
        <dbReference type="ChEBI" id="CHEBI:30616"/>
        <dbReference type="ChEBI" id="CHEBI:83421"/>
        <dbReference type="ChEBI" id="CHEBI:456216"/>
        <dbReference type="EC" id="2.7.11.14"/>
    </reaction>
</comment>
<dbReference type="EC" id="2.7.11.-" evidence="20"/>
<evidence type="ECO:0000256" key="6">
    <source>
        <dbReference type="ARBA" id="ARBA00022606"/>
    </source>
</evidence>
<dbReference type="FunFam" id="1.10.510.10:FF:000074">
    <property type="entry name" value="G protein-coupled receptor kinase"/>
    <property type="match status" value="1"/>
</dbReference>
<dbReference type="AlphaFoldDB" id="A0AAV3A4C6"/>
<dbReference type="Proteomes" id="UP001181693">
    <property type="component" value="Unassembled WGS sequence"/>
</dbReference>
<evidence type="ECO:0000256" key="11">
    <source>
        <dbReference type="ARBA" id="ARBA00023136"/>
    </source>
</evidence>
<dbReference type="PANTHER" id="PTHR24355">
    <property type="entry name" value="G PROTEIN-COUPLED RECEPTOR KINASE/RIBOSOMAL PROTEIN S6 KINASE"/>
    <property type="match status" value="1"/>
</dbReference>
<dbReference type="SMART" id="SM00315">
    <property type="entry name" value="RGS"/>
    <property type="match status" value="1"/>
</dbReference>
<evidence type="ECO:0000256" key="1">
    <source>
        <dbReference type="ARBA" id="ARBA00004635"/>
    </source>
</evidence>
<gene>
    <name evidence="24" type="ORF">GDO54_010213</name>
</gene>
<comment type="similarity">
    <text evidence="2 20">Belongs to the protein kinase superfamily. AGC Ser/Thr protein kinase family. GPRK subfamily.</text>
</comment>
<evidence type="ECO:0000256" key="5">
    <source>
        <dbReference type="ARBA" id="ARBA00022553"/>
    </source>
</evidence>
<dbReference type="InterPro" id="IPR000239">
    <property type="entry name" value="GPCR_kinase"/>
</dbReference>
<evidence type="ECO:0000259" key="23">
    <source>
        <dbReference type="PROSITE" id="PS51285"/>
    </source>
</evidence>
<evidence type="ECO:0000256" key="3">
    <source>
        <dbReference type="ARBA" id="ARBA00022481"/>
    </source>
</evidence>
<dbReference type="GO" id="GO:0005737">
    <property type="term" value="C:cytoplasm"/>
    <property type="evidence" value="ECO:0007669"/>
    <property type="project" value="TreeGrafter"/>
</dbReference>
<feature type="domain" description="Protein kinase" evidence="21">
    <location>
        <begin position="189"/>
        <end position="451"/>
    </location>
</feature>
<dbReference type="CDD" id="cd05607">
    <property type="entry name" value="STKc_GRK7"/>
    <property type="match status" value="1"/>
</dbReference>
<dbReference type="InterPro" id="IPR011009">
    <property type="entry name" value="Kinase-like_dom_sf"/>
</dbReference>
<dbReference type="Pfam" id="PF00615">
    <property type="entry name" value="RGS"/>
    <property type="match status" value="1"/>
</dbReference>
<dbReference type="PRINTS" id="PR00717">
    <property type="entry name" value="GPCRKINASE"/>
</dbReference>
<evidence type="ECO:0000313" key="24">
    <source>
        <dbReference type="EMBL" id="DBA25876.1"/>
    </source>
</evidence>
<evidence type="ECO:0000256" key="18">
    <source>
        <dbReference type="PIRSR" id="PIRSR600239-51"/>
    </source>
</evidence>
<keyword evidence="6" id="KW-0716">Sensory transduction</keyword>
<dbReference type="GO" id="GO:0050254">
    <property type="term" value="F:rhodopsin kinase activity"/>
    <property type="evidence" value="ECO:0007669"/>
    <property type="project" value="UniProtKB-EC"/>
</dbReference>
<evidence type="ECO:0000256" key="19">
    <source>
        <dbReference type="PROSITE-ProRule" id="PRU10141"/>
    </source>
</evidence>
<keyword evidence="11" id="KW-0472">Membrane</keyword>
<dbReference type="SMART" id="SM00133">
    <property type="entry name" value="S_TK_X"/>
    <property type="match status" value="1"/>
</dbReference>
<keyword evidence="7 20" id="KW-0808">Transferase</keyword>
<dbReference type="SUPFAM" id="SSF56112">
    <property type="entry name" value="Protein kinase-like (PK-like)"/>
    <property type="match status" value="1"/>
</dbReference>
<dbReference type="InterPro" id="IPR036305">
    <property type="entry name" value="RGS_sf"/>
</dbReference>
<feature type="binding site" evidence="19">
    <location>
        <position position="218"/>
    </location>
    <ligand>
        <name>ATP</name>
        <dbReference type="ChEBI" id="CHEBI:30616"/>
    </ligand>
</feature>
<evidence type="ECO:0000256" key="7">
    <source>
        <dbReference type="ARBA" id="ARBA00022679"/>
    </source>
</evidence>
<evidence type="ECO:0000256" key="12">
    <source>
        <dbReference type="ARBA" id="ARBA00023288"/>
    </source>
</evidence>
<dbReference type="GO" id="GO:0009966">
    <property type="term" value="P:regulation of signal transduction"/>
    <property type="evidence" value="ECO:0007669"/>
    <property type="project" value="TreeGrafter"/>
</dbReference>
<feature type="domain" description="AGC-kinase C-terminal" evidence="23">
    <location>
        <begin position="452"/>
        <end position="517"/>
    </location>
</feature>